<organism evidence="8 9">
    <name type="scientific">Marchantia polymorpha subsp. ruderalis</name>
    <dbReference type="NCBI Taxonomy" id="1480154"/>
    <lineage>
        <taxon>Eukaryota</taxon>
        <taxon>Viridiplantae</taxon>
        <taxon>Streptophyta</taxon>
        <taxon>Embryophyta</taxon>
        <taxon>Marchantiophyta</taxon>
        <taxon>Marchantiopsida</taxon>
        <taxon>Marchantiidae</taxon>
        <taxon>Marchantiales</taxon>
        <taxon>Marchantiaceae</taxon>
        <taxon>Marchantia</taxon>
    </lineage>
</organism>
<proteinExistence type="inferred from homology"/>
<keyword evidence="9" id="KW-1185">Reference proteome</keyword>
<feature type="region of interest" description="Disordered" evidence="6">
    <location>
        <begin position="181"/>
        <end position="201"/>
    </location>
</feature>
<feature type="region of interest" description="Disordered" evidence="6">
    <location>
        <begin position="137"/>
        <end position="160"/>
    </location>
</feature>
<feature type="coiled-coil region" evidence="5">
    <location>
        <begin position="98"/>
        <end position="125"/>
    </location>
</feature>
<keyword evidence="3" id="KW-0217">Developmental protein</keyword>
<dbReference type="Proteomes" id="UP000077202">
    <property type="component" value="Unassembled WGS sequence"/>
</dbReference>
<feature type="compositionally biased region" description="Polar residues" evidence="6">
    <location>
        <begin position="187"/>
        <end position="197"/>
    </location>
</feature>
<dbReference type="Pfam" id="PF03195">
    <property type="entry name" value="LOB"/>
    <property type="match status" value="1"/>
</dbReference>
<evidence type="ECO:0000256" key="1">
    <source>
        <dbReference type="ARBA" id="ARBA00004123"/>
    </source>
</evidence>
<gene>
    <name evidence="8" type="ORF">AXG93_4022s1060</name>
</gene>
<reference evidence="8" key="1">
    <citation type="submission" date="2016-03" db="EMBL/GenBank/DDBJ databases">
        <title>Mechanisms controlling the formation of the plant cell surface in tip-growing cells are functionally conserved among land plants.</title>
        <authorList>
            <person name="Honkanen S."/>
            <person name="Jones V.A."/>
            <person name="Morieri G."/>
            <person name="Champion C."/>
            <person name="Hetherington A.J."/>
            <person name="Kelly S."/>
            <person name="Saint-Marcoux D."/>
            <person name="Proust H."/>
            <person name="Prescott H."/>
            <person name="Dolan L."/>
        </authorList>
    </citation>
    <scope>NUCLEOTIDE SEQUENCE [LARGE SCALE GENOMIC DNA]</scope>
    <source>
        <tissue evidence="8">Whole gametophyte</tissue>
    </source>
</reference>
<evidence type="ECO:0000259" key="7">
    <source>
        <dbReference type="PROSITE" id="PS50891"/>
    </source>
</evidence>
<evidence type="ECO:0000256" key="2">
    <source>
        <dbReference type="ARBA" id="ARBA00005474"/>
    </source>
</evidence>
<dbReference type="PROSITE" id="PS50891">
    <property type="entry name" value="LOB"/>
    <property type="match status" value="1"/>
</dbReference>
<keyword evidence="4" id="KW-0539">Nucleus</keyword>
<dbReference type="GO" id="GO:0005634">
    <property type="term" value="C:nucleus"/>
    <property type="evidence" value="ECO:0007669"/>
    <property type="project" value="UniProtKB-SubCell"/>
</dbReference>
<dbReference type="EMBL" id="LVLJ01002256">
    <property type="protein sequence ID" value="OAE26094.1"/>
    <property type="molecule type" value="Genomic_DNA"/>
</dbReference>
<dbReference type="InterPro" id="IPR004883">
    <property type="entry name" value="LOB"/>
</dbReference>
<comment type="caution">
    <text evidence="8">The sequence shown here is derived from an EMBL/GenBank/DDBJ whole genome shotgun (WGS) entry which is preliminary data.</text>
</comment>
<comment type="subcellular location">
    <subcellularLocation>
        <location evidence="1">Nucleus</location>
    </subcellularLocation>
</comment>
<dbReference type="PANTHER" id="PTHR31301:SF83">
    <property type="entry name" value="PROTEIN ASYMMETRIC LEAVES 2"/>
    <property type="match status" value="1"/>
</dbReference>
<evidence type="ECO:0000256" key="6">
    <source>
        <dbReference type="SAM" id="MobiDB-lite"/>
    </source>
</evidence>
<protein>
    <recommendedName>
        <fullName evidence="7">LOB domain-containing protein</fullName>
    </recommendedName>
</protein>
<evidence type="ECO:0000256" key="5">
    <source>
        <dbReference type="SAM" id="Coils"/>
    </source>
</evidence>
<sequence>MHPYRRLRVAMASAPGTAACAACRVLRRKCTAQCLFAPYFPPDQPQKFAHVHKVFGVANVTKMLHELPPPHREDCVNSLAYEADARVQDPVYGCVGAISVLQQQVAHLQAQLSLATSEIARLRETFAIAAAASTHNNSAVSNNNNNTNNSGNNNSSANGNGAVTAAGGALFMAALQPSLRSSPPHCSHSTIGNSTLDSDQEPCQDLLHRPSNNSSFNTNIILIDGNLEWDPLLIPRFDFVSLPSTYEIHHSGIRKEDANSLLD</sequence>
<name>A0A176VZ64_MARPO</name>
<dbReference type="PROSITE" id="PS51257">
    <property type="entry name" value="PROKAR_LIPOPROTEIN"/>
    <property type="match status" value="1"/>
</dbReference>
<evidence type="ECO:0000256" key="3">
    <source>
        <dbReference type="ARBA" id="ARBA00022473"/>
    </source>
</evidence>
<evidence type="ECO:0000313" key="9">
    <source>
        <dbReference type="Proteomes" id="UP000077202"/>
    </source>
</evidence>
<feature type="domain" description="LOB" evidence="7">
    <location>
        <begin position="18"/>
        <end position="119"/>
    </location>
</feature>
<dbReference type="PANTHER" id="PTHR31301">
    <property type="entry name" value="LOB DOMAIN-CONTAINING PROTEIN 4-RELATED"/>
    <property type="match status" value="1"/>
</dbReference>
<comment type="similarity">
    <text evidence="2">Belongs to the LOB domain-containing protein family.</text>
</comment>
<dbReference type="AlphaFoldDB" id="A0A176VZ64"/>
<keyword evidence="5" id="KW-0175">Coiled coil</keyword>
<accession>A0A176VZ64</accession>
<evidence type="ECO:0000313" key="8">
    <source>
        <dbReference type="EMBL" id="OAE26094.1"/>
    </source>
</evidence>
<evidence type="ECO:0000256" key="4">
    <source>
        <dbReference type="ARBA" id="ARBA00023242"/>
    </source>
</evidence>